<gene>
    <name evidence="2" type="ORF">PRUPE_6G242900</name>
</gene>
<evidence type="ECO:0000313" key="3">
    <source>
        <dbReference type="Proteomes" id="UP000006882"/>
    </source>
</evidence>
<proteinExistence type="predicted"/>
<accession>A0A251NV49</accession>
<evidence type="ECO:0000256" key="1">
    <source>
        <dbReference type="SAM" id="MobiDB-lite"/>
    </source>
</evidence>
<name>A0A251NV49_PRUPE</name>
<protein>
    <submittedName>
        <fullName evidence="2">Uncharacterized protein</fullName>
    </submittedName>
</protein>
<dbReference type="Gramene" id="ONI03171">
    <property type="protein sequence ID" value="ONI03171"/>
    <property type="gene ID" value="PRUPE_6G242900"/>
</dbReference>
<keyword evidence="3" id="KW-1185">Reference proteome</keyword>
<dbReference type="Proteomes" id="UP000006882">
    <property type="component" value="Chromosome G6"/>
</dbReference>
<dbReference type="AlphaFoldDB" id="A0A251NV49"/>
<sequence>MALPIEQAKPSNTNKARLPPKRGQIKVKIISSFVKLVVGVASRVRRGLSRHRKVATREAQAPMAPMQPEK</sequence>
<evidence type="ECO:0000313" key="2">
    <source>
        <dbReference type="EMBL" id="ONI03171.1"/>
    </source>
</evidence>
<dbReference type="EMBL" id="CM007656">
    <property type="protein sequence ID" value="ONI03171.1"/>
    <property type="molecule type" value="Genomic_DNA"/>
</dbReference>
<reference evidence="2 3" key="1">
    <citation type="journal article" date="2013" name="Nat. Genet.">
        <title>The high-quality draft genome of peach (Prunus persica) identifies unique patterns of genetic diversity, domestication and genome evolution.</title>
        <authorList>
            <consortium name="International Peach Genome Initiative"/>
            <person name="Verde I."/>
            <person name="Abbott A.G."/>
            <person name="Scalabrin S."/>
            <person name="Jung S."/>
            <person name="Shu S."/>
            <person name="Marroni F."/>
            <person name="Zhebentyayeva T."/>
            <person name="Dettori M.T."/>
            <person name="Grimwood J."/>
            <person name="Cattonaro F."/>
            <person name="Zuccolo A."/>
            <person name="Rossini L."/>
            <person name="Jenkins J."/>
            <person name="Vendramin E."/>
            <person name="Meisel L.A."/>
            <person name="Decroocq V."/>
            <person name="Sosinski B."/>
            <person name="Prochnik S."/>
            <person name="Mitros T."/>
            <person name="Policriti A."/>
            <person name="Cipriani G."/>
            <person name="Dondini L."/>
            <person name="Ficklin S."/>
            <person name="Goodstein D.M."/>
            <person name="Xuan P."/>
            <person name="Del Fabbro C."/>
            <person name="Aramini V."/>
            <person name="Copetti D."/>
            <person name="Gonzalez S."/>
            <person name="Horner D.S."/>
            <person name="Falchi R."/>
            <person name="Lucas S."/>
            <person name="Mica E."/>
            <person name="Maldonado J."/>
            <person name="Lazzari B."/>
            <person name="Bielenberg D."/>
            <person name="Pirona R."/>
            <person name="Miculan M."/>
            <person name="Barakat A."/>
            <person name="Testolin R."/>
            <person name="Stella A."/>
            <person name="Tartarini S."/>
            <person name="Tonutti P."/>
            <person name="Arus P."/>
            <person name="Orellana A."/>
            <person name="Wells C."/>
            <person name="Main D."/>
            <person name="Vizzotto G."/>
            <person name="Silva H."/>
            <person name="Salamini F."/>
            <person name="Schmutz J."/>
            <person name="Morgante M."/>
            <person name="Rokhsar D.S."/>
        </authorList>
    </citation>
    <scope>NUCLEOTIDE SEQUENCE [LARGE SCALE GENOMIC DNA]</scope>
    <source>
        <strain evidence="3">cv. Nemared</strain>
    </source>
</reference>
<organism evidence="2 3">
    <name type="scientific">Prunus persica</name>
    <name type="common">Peach</name>
    <name type="synonym">Amygdalus persica</name>
    <dbReference type="NCBI Taxonomy" id="3760"/>
    <lineage>
        <taxon>Eukaryota</taxon>
        <taxon>Viridiplantae</taxon>
        <taxon>Streptophyta</taxon>
        <taxon>Embryophyta</taxon>
        <taxon>Tracheophyta</taxon>
        <taxon>Spermatophyta</taxon>
        <taxon>Magnoliopsida</taxon>
        <taxon>eudicotyledons</taxon>
        <taxon>Gunneridae</taxon>
        <taxon>Pentapetalae</taxon>
        <taxon>rosids</taxon>
        <taxon>fabids</taxon>
        <taxon>Rosales</taxon>
        <taxon>Rosaceae</taxon>
        <taxon>Amygdaloideae</taxon>
        <taxon>Amygdaleae</taxon>
        <taxon>Prunus</taxon>
    </lineage>
</organism>
<feature type="region of interest" description="Disordered" evidence="1">
    <location>
        <begin position="47"/>
        <end position="70"/>
    </location>
</feature>
<feature type="region of interest" description="Disordered" evidence="1">
    <location>
        <begin position="1"/>
        <end position="21"/>
    </location>
</feature>